<evidence type="ECO:0000313" key="4">
    <source>
        <dbReference type="EMBL" id="OII74541.1"/>
    </source>
</evidence>
<dbReference type="Proteomes" id="UP000186176">
    <property type="component" value="Unassembled WGS sequence"/>
</dbReference>
<feature type="region of interest" description="Disordered" evidence="2">
    <location>
        <begin position="498"/>
        <end position="538"/>
    </location>
</feature>
<dbReference type="SUPFAM" id="SSF57850">
    <property type="entry name" value="RING/U-box"/>
    <property type="match status" value="1"/>
</dbReference>
<feature type="compositionally biased region" description="Low complexity" evidence="2">
    <location>
        <begin position="498"/>
        <end position="536"/>
    </location>
</feature>
<keyword evidence="1" id="KW-0479">Metal-binding</keyword>
<dbReference type="GO" id="GO:0008270">
    <property type="term" value="F:zinc ion binding"/>
    <property type="evidence" value="ECO:0007669"/>
    <property type="project" value="UniProtKB-KW"/>
</dbReference>
<sequence>MNLQGQKRGLSQNKINNYHYLNGKRNTTVRSTSTSTINAATEGIMPNKTVINNNYTVVSEVMNQDDNCFKPLSSISKSMGFSPSIPTKIKYHMEEDENNKSSLGLFQQISNANLNRSHNMHLIKQNEAASGAVNLTLGNSLNNNSNISNDFKEKTQLSGLNINHCNSGISSNNNNDSKKKRSRVIYCHVCCQYKPRSTRARFQVCQHIACYDCVRLALMIQQRYNVKAHCPFCQIELDWNKVKPFIVLFKPKPEVNIVDEGSKTTLDSQGMNVGSCTNNSLGVTNNNNNIQNSVINVGKHESNNNINSQIISNDLIAQAFECNGVSKEKILRGFFSCYLQKQMQIRSSGCILQNNKNNNTGISQNMYDSNEFQNVCTSFSGILDPYKPSSVYYGGENNNKQYISLQNFADQNNLVFPNLPNSSESSCGEFLPDVVLAPIGEALPLVNCMHPTVTAKKFNPCMYGGSFRPTISNNGGSNNITGHNTNISNINVHIGNSHNNNNSNCNSSSNSSISSNSSNSSISSIESNINNHNNNNTMRNSKFSINSIGGVKAVVHGVSCNCSSCLQQGGRTGIVSSMGLRIIPPGGILSKIYDENNPRGFACGLFNPSIPTDGVVLMQQGKSNKNQHIHFELQKQFIADNLDNYSINNIDGGIISINNNTNNNNNNNNNNINSNNSTGNNICTGMNTSNSNNNQYGQQNNYIQSQNHTQMSCLIYGHSCGGSSTNTSINVGNPLLNCEDAISNSITSYGVYNDENIRSSTGVPEILGFFETNEDKQMPSWMITTPCLNMKDILSDWRNSTLLKSHSDMVICSI</sequence>
<proteinExistence type="predicted"/>
<dbReference type="InterPro" id="IPR001841">
    <property type="entry name" value="Znf_RING"/>
</dbReference>
<keyword evidence="1" id="KW-0863">Zinc-finger</keyword>
<dbReference type="SMART" id="SM00184">
    <property type="entry name" value="RING"/>
    <property type="match status" value="1"/>
</dbReference>
<dbReference type="RefSeq" id="XP_028875687.1">
    <property type="nucleotide sequence ID" value="XM_029017108.1"/>
</dbReference>
<dbReference type="GeneID" id="39976887"/>
<organism evidence="4 5">
    <name type="scientific">Cryptosporidium ubiquitum</name>
    <dbReference type="NCBI Taxonomy" id="857276"/>
    <lineage>
        <taxon>Eukaryota</taxon>
        <taxon>Sar</taxon>
        <taxon>Alveolata</taxon>
        <taxon>Apicomplexa</taxon>
        <taxon>Conoidasida</taxon>
        <taxon>Coccidia</taxon>
        <taxon>Eucoccidiorida</taxon>
        <taxon>Eimeriorina</taxon>
        <taxon>Cryptosporidiidae</taxon>
        <taxon>Cryptosporidium</taxon>
    </lineage>
</organism>
<accession>A0A1J4MNU1</accession>
<gene>
    <name evidence="4" type="ORF">cubi_00094</name>
</gene>
<evidence type="ECO:0000256" key="1">
    <source>
        <dbReference type="PROSITE-ProRule" id="PRU00175"/>
    </source>
</evidence>
<dbReference type="EMBL" id="LRBP01000009">
    <property type="protein sequence ID" value="OII74541.1"/>
    <property type="molecule type" value="Genomic_DNA"/>
</dbReference>
<feature type="domain" description="RING-type" evidence="3">
    <location>
        <begin position="187"/>
        <end position="234"/>
    </location>
</feature>
<dbReference type="AlphaFoldDB" id="A0A1J4MNU1"/>
<dbReference type="OrthoDB" id="341564at2759"/>
<evidence type="ECO:0000313" key="5">
    <source>
        <dbReference type="Proteomes" id="UP000186176"/>
    </source>
</evidence>
<evidence type="ECO:0000256" key="2">
    <source>
        <dbReference type="SAM" id="MobiDB-lite"/>
    </source>
</evidence>
<protein>
    <recommendedName>
        <fullName evidence="3">RING-type domain-containing protein</fullName>
    </recommendedName>
</protein>
<reference evidence="4 5" key="1">
    <citation type="submission" date="2016-10" db="EMBL/GenBank/DDBJ databases">
        <title>Reductive evolution of mitochondrial metabolism and differential evolution of invasion-related proteins in Cryptosporidium.</title>
        <authorList>
            <person name="Liu S."/>
            <person name="Roellig D.M."/>
            <person name="Guo Y."/>
            <person name="Li N."/>
            <person name="Frace M.A."/>
            <person name="Tang K."/>
            <person name="Zhang L."/>
            <person name="Feng Y."/>
            <person name="Xiao L."/>
        </authorList>
    </citation>
    <scope>NUCLEOTIDE SEQUENCE [LARGE SCALE GENOMIC DNA]</scope>
    <source>
        <strain evidence="4">39726</strain>
    </source>
</reference>
<evidence type="ECO:0000259" key="3">
    <source>
        <dbReference type="PROSITE" id="PS50089"/>
    </source>
</evidence>
<keyword evidence="1" id="KW-0862">Zinc</keyword>
<comment type="caution">
    <text evidence="4">The sequence shown here is derived from an EMBL/GenBank/DDBJ whole genome shotgun (WGS) entry which is preliminary data.</text>
</comment>
<name>A0A1J4MNU1_9CRYT</name>
<dbReference type="PROSITE" id="PS50089">
    <property type="entry name" value="ZF_RING_2"/>
    <property type="match status" value="1"/>
</dbReference>
<dbReference type="VEuPathDB" id="CryptoDB:cubi_00094"/>
<keyword evidence="5" id="KW-1185">Reference proteome</keyword>